<dbReference type="EMBL" id="JASAOG010000264">
    <property type="protein sequence ID" value="KAK0041717.1"/>
    <property type="molecule type" value="Genomic_DNA"/>
</dbReference>
<gene>
    <name evidence="2" type="ORF">Bpfe_028861</name>
</gene>
<name>A0AAD8EVB7_BIOPF</name>
<keyword evidence="3" id="KW-1185">Reference proteome</keyword>
<organism evidence="2 3">
    <name type="scientific">Biomphalaria pfeifferi</name>
    <name type="common">Bloodfluke planorb</name>
    <name type="synonym">Freshwater snail</name>
    <dbReference type="NCBI Taxonomy" id="112525"/>
    <lineage>
        <taxon>Eukaryota</taxon>
        <taxon>Metazoa</taxon>
        <taxon>Spiralia</taxon>
        <taxon>Lophotrochozoa</taxon>
        <taxon>Mollusca</taxon>
        <taxon>Gastropoda</taxon>
        <taxon>Heterobranchia</taxon>
        <taxon>Euthyneura</taxon>
        <taxon>Panpulmonata</taxon>
        <taxon>Hygrophila</taxon>
        <taxon>Lymnaeoidea</taxon>
        <taxon>Planorbidae</taxon>
        <taxon>Biomphalaria</taxon>
    </lineage>
</organism>
<evidence type="ECO:0000313" key="3">
    <source>
        <dbReference type="Proteomes" id="UP001233172"/>
    </source>
</evidence>
<protein>
    <submittedName>
        <fullName evidence="2">Uncharacterized protein</fullName>
    </submittedName>
</protein>
<comment type="caution">
    <text evidence="2">The sequence shown here is derived from an EMBL/GenBank/DDBJ whole genome shotgun (WGS) entry which is preliminary data.</text>
</comment>
<accession>A0AAD8EVB7</accession>
<sequence>MFPTPATSQHSASVNDSTPATSQHAASVNGSTHATSQHDASVNVVRWGGKGGGERTTRRLCQCFQPLPPLNTPPLSMAPPLPPLNTLPLSMFLTPATSQHAPLSTAPPLPPLNTPPLSMFPTPATSQHVASVNGYNPVHLLTLCLSQCFHPCHLSTR</sequence>
<proteinExistence type="predicted"/>
<dbReference type="Proteomes" id="UP001233172">
    <property type="component" value="Unassembled WGS sequence"/>
</dbReference>
<dbReference type="AlphaFoldDB" id="A0AAD8EVB7"/>
<reference evidence="2" key="2">
    <citation type="submission" date="2023-04" db="EMBL/GenBank/DDBJ databases">
        <authorList>
            <person name="Bu L."/>
            <person name="Lu L."/>
            <person name="Laidemitt M.R."/>
            <person name="Zhang S.M."/>
            <person name="Mutuku M."/>
            <person name="Mkoji G."/>
            <person name="Steinauer M."/>
            <person name="Loker E.S."/>
        </authorList>
    </citation>
    <scope>NUCLEOTIDE SEQUENCE</scope>
    <source>
        <strain evidence="2">KasaAsao</strain>
        <tissue evidence="2">Whole Snail</tissue>
    </source>
</reference>
<evidence type="ECO:0000313" key="2">
    <source>
        <dbReference type="EMBL" id="KAK0041717.1"/>
    </source>
</evidence>
<evidence type="ECO:0000256" key="1">
    <source>
        <dbReference type="SAM" id="MobiDB-lite"/>
    </source>
</evidence>
<feature type="region of interest" description="Disordered" evidence="1">
    <location>
        <begin position="1"/>
        <end position="41"/>
    </location>
</feature>
<reference evidence="2" key="1">
    <citation type="journal article" date="2023" name="PLoS Negl. Trop. Dis.">
        <title>A genome sequence for Biomphalaria pfeifferi, the major vector snail for the human-infecting parasite Schistosoma mansoni.</title>
        <authorList>
            <person name="Bu L."/>
            <person name="Lu L."/>
            <person name="Laidemitt M.R."/>
            <person name="Zhang S.M."/>
            <person name="Mutuku M."/>
            <person name="Mkoji G."/>
            <person name="Steinauer M."/>
            <person name="Loker E.S."/>
        </authorList>
    </citation>
    <scope>NUCLEOTIDE SEQUENCE</scope>
    <source>
        <strain evidence="2">KasaAsao</strain>
    </source>
</reference>
<feature type="compositionally biased region" description="Polar residues" evidence="1">
    <location>
        <begin position="1"/>
        <end position="40"/>
    </location>
</feature>